<dbReference type="SMART" id="SM00267">
    <property type="entry name" value="GGDEF"/>
    <property type="match status" value="1"/>
</dbReference>
<dbReference type="InterPro" id="IPR029787">
    <property type="entry name" value="Nucleotide_cyclase"/>
</dbReference>
<evidence type="ECO:0000256" key="2">
    <source>
        <dbReference type="ARBA" id="ARBA00034247"/>
    </source>
</evidence>
<accession>A0A7C9R464</accession>
<keyword evidence="3" id="KW-0812">Transmembrane</keyword>
<evidence type="ECO:0000256" key="3">
    <source>
        <dbReference type="SAM" id="Phobius"/>
    </source>
</evidence>
<evidence type="ECO:0000256" key="1">
    <source>
        <dbReference type="ARBA" id="ARBA00012528"/>
    </source>
</evidence>
<dbReference type="GO" id="GO:0052621">
    <property type="term" value="F:diguanylate cyclase activity"/>
    <property type="evidence" value="ECO:0007669"/>
    <property type="project" value="UniProtKB-EC"/>
</dbReference>
<dbReference type="EMBL" id="JAAKZG010000001">
    <property type="protein sequence ID" value="NGN39720.1"/>
    <property type="molecule type" value="Genomic_DNA"/>
</dbReference>
<name>A0A7C9R464_9HYPH</name>
<reference evidence="5 6" key="1">
    <citation type="submission" date="2020-02" db="EMBL/GenBank/DDBJ databases">
        <title>Genome sequence of the type strain CGMCC 1.15528 of Mesorhizobium zhangyense.</title>
        <authorList>
            <person name="Gao J."/>
            <person name="Sun J."/>
        </authorList>
    </citation>
    <scope>NUCLEOTIDE SEQUENCE [LARGE SCALE GENOMIC DNA]</scope>
    <source>
        <strain evidence="5 6">CGMCC 1.15528</strain>
    </source>
</reference>
<dbReference type="Pfam" id="PF00990">
    <property type="entry name" value="GGDEF"/>
    <property type="match status" value="1"/>
</dbReference>
<feature type="transmembrane region" description="Helical" evidence="3">
    <location>
        <begin position="40"/>
        <end position="63"/>
    </location>
</feature>
<keyword evidence="3" id="KW-1133">Transmembrane helix</keyword>
<evidence type="ECO:0000313" key="5">
    <source>
        <dbReference type="EMBL" id="NGN39720.1"/>
    </source>
</evidence>
<dbReference type="PROSITE" id="PS50887">
    <property type="entry name" value="GGDEF"/>
    <property type="match status" value="1"/>
</dbReference>
<dbReference type="FunFam" id="3.30.70.270:FF:000001">
    <property type="entry name" value="Diguanylate cyclase domain protein"/>
    <property type="match status" value="1"/>
</dbReference>
<dbReference type="PANTHER" id="PTHR45138:SF9">
    <property type="entry name" value="DIGUANYLATE CYCLASE DGCM-RELATED"/>
    <property type="match status" value="1"/>
</dbReference>
<feature type="transmembrane region" description="Helical" evidence="3">
    <location>
        <begin position="9"/>
        <end position="34"/>
    </location>
</feature>
<dbReference type="PANTHER" id="PTHR45138">
    <property type="entry name" value="REGULATORY COMPONENTS OF SENSORY TRANSDUCTION SYSTEM"/>
    <property type="match status" value="1"/>
</dbReference>
<gene>
    <name evidence="5" type="ORF">G6N74_01445</name>
</gene>
<sequence>MPKFEAMSVFWQTTCMVLVTMLAADALTALFYSIFFSDRFLLDILLCSIIVAVLGYPLGFFFLGQNVKLRKLTQELDRVARFDDLTGLYNRRTFFHECETGRADQAAGAFLYADADHFKQLNDRFGHMAGDAVLSRLGAAIASCIREGDLAARLGGEEFGIFLIDADLPMALVIAERIRRKSAHIRVGGDENDFKATVSIGIAVREPGQPLEDLMARADENLYAAKQQGRDRVVSNASRVNAA</sequence>
<dbReference type="AlphaFoldDB" id="A0A7C9R464"/>
<keyword evidence="6" id="KW-1185">Reference proteome</keyword>
<comment type="caution">
    <text evidence="5">The sequence shown here is derived from an EMBL/GenBank/DDBJ whole genome shotgun (WGS) entry which is preliminary data.</text>
</comment>
<dbReference type="CDD" id="cd01949">
    <property type="entry name" value="GGDEF"/>
    <property type="match status" value="1"/>
</dbReference>
<dbReference type="InterPro" id="IPR000160">
    <property type="entry name" value="GGDEF_dom"/>
</dbReference>
<protein>
    <recommendedName>
        <fullName evidence="1">diguanylate cyclase</fullName>
        <ecNumber evidence="1">2.7.7.65</ecNumber>
    </recommendedName>
</protein>
<organism evidence="5 6">
    <name type="scientific">Mesorhizobium zhangyense</name>
    <dbReference type="NCBI Taxonomy" id="1776730"/>
    <lineage>
        <taxon>Bacteria</taxon>
        <taxon>Pseudomonadati</taxon>
        <taxon>Pseudomonadota</taxon>
        <taxon>Alphaproteobacteria</taxon>
        <taxon>Hyphomicrobiales</taxon>
        <taxon>Phyllobacteriaceae</taxon>
        <taxon>Mesorhizobium</taxon>
    </lineage>
</organism>
<feature type="domain" description="GGDEF" evidence="4">
    <location>
        <begin position="106"/>
        <end position="238"/>
    </location>
</feature>
<evidence type="ECO:0000259" key="4">
    <source>
        <dbReference type="PROSITE" id="PS50887"/>
    </source>
</evidence>
<dbReference type="Proteomes" id="UP000481252">
    <property type="component" value="Unassembled WGS sequence"/>
</dbReference>
<dbReference type="EC" id="2.7.7.65" evidence="1"/>
<comment type="catalytic activity">
    <reaction evidence="2">
        <text>2 GTP = 3',3'-c-di-GMP + 2 diphosphate</text>
        <dbReference type="Rhea" id="RHEA:24898"/>
        <dbReference type="ChEBI" id="CHEBI:33019"/>
        <dbReference type="ChEBI" id="CHEBI:37565"/>
        <dbReference type="ChEBI" id="CHEBI:58805"/>
        <dbReference type="EC" id="2.7.7.65"/>
    </reaction>
</comment>
<dbReference type="NCBIfam" id="TIGR00254">
    <property type="entry name" value="GGDEF"/>
    <property type="match status" value="1"/>
</dbReference>
<dbReference type="SUPFAM" id="SSF55073">
    <property type="entry name" value="Nucleotide cyclase"/>
    <property type="match status" value="1"/>
</dbReference>
<dbReference type="Gene3D" id="3.30.70.270">
    <property type="match status" value="1"/>
</dbReference>
<dbReference type="InterPro" id="IPR043128">
    <property type="entry name" value="Rev_trsase/Diguanyl_cyclase"/>
</dbReference>
<proteinExistence type="predicted"/>
<evidence type="ECO:0000313" key="6">
    <source>
        <dbReference type="Proteomes" id="UP000481252"/>
    </source>
</evidence>
<dbReference type="InterPro" id="IPR050469">
    <property type="entry name" value="Diguanylate_Cyclase"/>
</dbReference>
<keyword evidence="3" id="KW-0472">Membrane</keyword>